<dbReference type="InterPro" id="IPR036705">
    <property type="entry name" value="Ribosyl_crysJ1_sf"/>
</dbReference>
<feature type="binding site" evidence="4">
    <location>
        <position position="441"/>
    </location>
    <ligand>
        <name>Mg(2+)</name>
        <dbReference type="ChEBI" id="CHEBI:18420"/>
        <label>1</label>
    </ligand>
</feature>
<keyword evidence="6" id="KW-0326">Glycosidase</keyword>
<feature type="binding site" evidence="4">
    <location>
        <position position="444"/>
    </location>
    <ligand>
        <name>Mg(2+)</name>
        <dbReference type="ChEBI" id="CHEBI:18420"/>
        <label>1</label>
    </ligand>
</feature>
<feature type="binding site" evidence="4">
    <location>
        <position position="241"/>
    </location>
    <ligand>
        <name>Mg(2+)</name>
        <dbReference type="ChEBI" id="CHEBI:18420"/>
        <label>1</label>
    </ligand>
</feature>
<proteinExistence type="predicted"/>
<feature type="binding site" evidence="4">
    <location>
        <position position="243"/>
    </location>
    <ligand>
        <name>Mg(2+)</name>
        <dbReference type="ChEBI" id="CHEBI:18420"/>
        <label>1</label>
    </ligand>
</feature>
<evidence type="ECO:0000256" key="3">
    <source>
        <dbReference type="ARBA" id="ARBA00022912"/>
    </source>
</evidence>
<evidence type="ECO:0000313" key="7">
    <source>
        <dbReference type="Proteomes" id="UP000009134"/>
    </source>
</evidence>
<dbReference type="CDD" id="cd14505">
    <property type="entry name" value="CDKN3-like"/>
    <property type="match status" value="1"/>
</dbReference>
<sequence length="490" mass="52685">MRTSQSHPLLIASVEPFPGFGSIGITFCPGKFQPDAMSGSWARDLASDLDAVRDWGATAIVTLVTQRELQRLSVPMLGAEVVARHIDWHHLPIKDCGTPDPSFEAEWETVGEELRNRLRNGFNVLLHCKGGLGRAGTVAARLLVELGWDANKAVSSIREVRPNAIETLDQFNHVLSARHVPECQPDTSLDAMRDRAVGILLGLAVGDAVGTTLEFQPRNAYPRLTDMVGGGPFALTPGEWTDDTSMALALGDSLLISNGLDEADLMRRFAAWRDQGEYSVNGQCFDIGNTVSSALRSWKQSGNPIAGPTAPHTAGNGSLMRLGPIAVRFFRDREAMRDAAARQSRTTHGASDAVDACVAFAEMLANAINGWTRTEVLQSPDWLQYTGTINAIVAGSWRGLPRSKVRASGYVAHSLEASLWSVGRSGTFEQAVLAAANLGEDADTTAAITGQLAGALHGAAGIPRRWLARLAWSQRIREMANALFSQGLGL</sequence>
<feature type="binding site" evidence="4">
    <location>
        <position position="443"/>
    </location>
    <ligand>
        <name>Mg(2+)</name>
        <dbReference type="ChEBI" id="CHEBI:18420"/>
        <label>1</label>
    </ligand>
</feature>
<dbReference type="PROSITE" id="PS50056">
    <property type="entry name" value="TYR_PHOSPHATASE_2"/>
    <property type="match status" value="1"/>
</dbReference>
<dbReference type="Pfam" id="PF03747">
    <property type="entry name" value="ADP_ribosyl_GH"/>
    <property type="match status" value="1"/>
</dbReference>
<feature type="domain" description="Tyrosine specific protein phosphatases" evidence="5">
    <location>
        <begin position="105"/>
        <end position="172"/>
    </location>
</feature>
<dbReference type="GO" id="GO:0004725">
    <property type="term" value="F:protein tyrosine phosphatase activity"/>
    <property type="evidence" value="ECO:0007669"/>
    <property type="project" value="UniProtKB-EC"/>
</dbReference>
<dbReference type="InterPro" id="IPR000387">
    <property type="entry name" value="Tyr_Pase_dom"/>
</dbReference>
<dbReference type="InterPro" id="IPR003595">
    <property type="entry name" value="Tyr_Pase_cat"/>
</dbReference>
<dbReference type="AlphaFoldDB" id="Q2GBR6"/>
<organism evidence="6 7">
    <name type="scientific">Novosphingobium aromaticivorans (strain ATCC 700278 / DSM 12444 / CCUG 56034 / CIP 105152 / NBRC 16084 / F199)</name>
    <dbReference type="NCBI Taxonomy" id="279238"/>
    <lineage>
        <taxon>Bacteria</taxon>
        <taxon>Pseudomonadati</taxon>
        <taxon>Pseudomonadota</taxon>
        <taxon>Alphaproteobacteria</taxon>
        <taxon>Sphingomonadales</taxon>
        <taxon>Sphingomonadaceae</taxon>
        <taxon>Novosphingobium</taxon>
    </lineage>
</organism>
<name>Q2GBR6_NOVAD</name>
<dbReference type="eggNOG" id="COG2453">
    <property type="taxonomic scope" value="Bacteria"/>
</dbReference>
<dbReference type="SUPFAM" id="SSF52799">
    <property type="entry name" value="(Phosphotyrosine protein) phosphatases II"/>
    <property type="match status" value="1"/>
</dbReference>
<dbReference type="SMART" id="SM00404">
    <property type="entry name" value="PTPc_motif"/>
    <property type="match status" value="1"/>
</dbReference>
<evidence type="ECO:0000256" key="4">
    <source>
        <dbReference type="PIRSR" id="PIRSR605502-1"/>
    </source>
</evidence>
<dbReference type="KEGG" id="nar:Saro_0259"/>
<gene>
    <name evidence="6" type="ordered locus">Saro_0259</name>
</gene>
<evidence type="ECO:0000256" key="1">
    <source>
        <dbReference type="ARBA" id="ARBA00013064"/>
    </source>
</evidence>
<protein>
    <recommendedName>
        <fullName evidence="1">protein-tyrosine-phosphatase</fullName>
        <ecNumber evidence="1">3.1.3.48</ecNumber>
    </recommendedName>
</protein>
<dbReference type="InterPro" id="IPR005502">
    <property type="entry name" value="Ribosyl_crysJ1"/>
</dbReference>
<accession>Q2GBR6</accession>
<dbReference type="GO" id="GO:0046872">
    <property type="term" value="F:metal ion binding"/>
    <property type="evidence" value="ECO:0007669"/>
    <property type="project" value="UniProtKB-KW"/>
</dbReference>
<evidence type="ECO:0000259" key="5">
    <source>
        <dbReference type="PROSITE" id="PS50056"/>
    </source>
</evidence>
<keyword evidence="2 6" id="KW-0378">Hydrolase</keyword>
<reference evidence="7" key="1">
    <citation type="submission" date="2006-01" db="EMBL/GenBank/DDBJ databases">
        <title>Complete sequence of Novosphingobium aromaticivorans DSM 12444.</title>
        <authorList>
            <consortium name="US DOE Joint Genome Institute"/>
            <person name="Copeland A."/>
            <person name="Lucas S."/>
            <person name="Lapidus A."/>
            <person name="Barry K."/>
            <person name="Detter J.C."/>
            <person name="Glavina T."/>
            <person name="Hammon N."/>
            <person name="Israni S."/>
            <person name="Pitluck S."/>
            <person name="Chain P."/>
            <person name="Malfatti S."/>
            <person name="Shin M."/>
            <person name="Vergez L."/>
            <person name="Schmutz J."/>
            <person name="Larimer F."/>
            <person name="Land M."/>
            <person name="Kyrpides N."/>
            <person name="Ivanova N."/>
            <person name="Fredrickson J."/>
            <person name="Balkwill D."/>
            <person name="Romine M.F."/>
            <person name="Richardson P."/>
        </authorList>
    </citation>
    <scope>NUCLEOTIDE SEQUENCE [LARGE SCALE GENOMIC DNA]</scope>
    <source>
        <strain evidence="7">ATCC 700278 / DSM 12444 / CCUG 56034 / CIP 105152 / NBRC 16084 / F199</strain>
    </source>
</reference>
<dbReference type="PANTHER" id="PTHR16222">
    <property type="entry name" value="ADP-RIBOSYLGLYCOHYDROLASE"/>
    <property type="match status" value="1"/>
</dbReference>
<dbReference type="Pfam" id="PF05706">
    <property type="entry name" value="CDKN3"/>
    <property type="match status" value="1"/>
</dbReference>
<dbReference type="STRING" id="279238.Saro_0259"/>
<feature type="binding site" evidence="4">
    <location>
        <position position="242"/>
    </location>
    <ligand>
        <name>Mg(2+)</name>
        <dbReference type="ChEBI" id="CHEBI:18420"/>
        <label>1</label>
    </ligand>
</feature>
<dbReference type="Gene3D" id="1.10.4080.10">
    <property type="entry name" value="ADP-ribosylation/Crystallin J1"/>
    <property type="match status" value="1"/>
</dbReference>
<keyword evidence="7" id="KW-1185">Reference proteome</keyword>
<keyword evidence="3" id="KW-0904">Protein phosphatase</keyword>
<dbReference type="Gene3D" id="3.90.190.10">
    <property type="entry name" value="Protein tyrosine phosphatase superfamily"/>
    <property type="match status" value="1"/>
</dbReference>
<dbReference type="InterPro" id="IPR022778">
    <property type="entry name" value="CDKN3"/>
</dbReference>
<dbReference type="InterPro" id="IPR050792">
    <property type="entry name" value="ADP-ribosylglycohydrolase"/>
</dbReference>
<evidence type="ECO:0000256" key="2">
    <source>
        <dbReference type="ARBA" id="ARBA00022801"/>
    </source>
</evidence>
<dbReference type="EMBL" id="CP000248">
    <property type="protein sequence ID" value="ABD24707.1"/>
    <property type="molecule type" value="Genomic_DNA"/>
</dbReference>
<keyword evidence="4" id="KW-0479">Metal-binding</keyword>
<comment type="cofactor">
    <cofactor evidence="4">
        <name>Mg(2+)</name>
        <dbReference type="ChEBI" id="CHEBI:18420"/>
    </cofactor>
    <text evidence="4">Binds 2 magnesium ions per subunit.</text>
</comment>
<evidence type="ECO:0000313" key="6">
    <source>
        <dbReference type="EMBL" id="ABD24707.1"/>
    </source>
</evidence>
<dbReference type="InterPro" id="IPR029021">
    <property type="entry name" value="Prot-tyrosine_phosphatase-like"/>
</dbReference>
<dbReference type="eggNOG" id="COG1397">
    <property type="taxonomic scope" value="Bacteria"/>
</dbReference>
<keyword evidence="4" id="KW-0460">Magnesium</keyword>
<dbReference type="GO" id="GO:0016798">
    <property type="term" value="F:hydrolase activity, acting on glycosyl bonds"/>
    <property type="evidence" value="ECO:0007669"/>
    <property type="project" value="UniProtKB-KW"/>
</dbReference>
<dbReference type="Proteomes" id="UP000009134">
    <property type="component" value="Chromosome"/>
</dbReference>
<dbReference type="EC" id="3.1.3.48" evidence="1"/>
<dbReference type="RefSeq" id="WP_011443921.1">
    <property type="nucleotide sequence ID" value="NC_007794.1"/>
</dbReference>
<dbReference type="SUPFAM" id="SSF101478">
    <property type="entry name" value="ADP-ribosylglycohydrolase"/>
    <property type="match status" value="1"/>
</dbReference>
<dbReference type="HOGENOM" id="CLU_551960_0_0_5"/>
<dbReference type="PANTHER" id="PTHR16222:SF12">
    <property type="entry name" value="ADP-RIBOSYLGLYCOHYDROLASE-RELATED"/>
    <property type="match status" value="1"/>
</dbReference>
<dbReference type="FunFam" id="3.90.190.10:FF:000157">
    <property type="entry name" value="Protein-tyrosine phosphatase"/>
    <property type="match status" value="1"/>
</dbReference>